<accession>A0A9R1C8S2</accession>
<proteinExistence type="predicted"/>
<evidence type="ECO:0000313" key="3">
    <source>
        <dbReference type="Proteomes" id="UP000825483"/>
    </source>
</evidence>
<dbReference type="Proteomes" id="UP000825483">
    <property type="component" value="Unassembled WGS sequence"/>
</dbReference>
<organism evidence="2 3">
    <name type="scientific">Prevotella lacticifex</name>
    <dbReference type="NCBI Taxonomy" id="2854755"/>
    <lineage>
        <taxon>Bacteria</taxon>
        <taxon>Pseudomonadati</taxon>
        <taxon>Bacteroidota</taxon>
        <taxon>Bacteroidia</taxon>
        <taxon>Bacteroidales</taxon>
        <taxon>Prevotellaceae</taxon>
        <taxon>Prevotella</taxon>
    </lineage>
</organism>
<dbReference type="AlphaFoldDB" id="A0A9R1C8S2"/>
<sequence>MQHIFISAKNFYSLQWREGRKAAKWDVAMGKNWGQGGVNDEEKNGAKWSEWGKWG</sequence>
<evidence type="ECO:0000256" key="1">
    <source>
        <dbReference type="SAM" id="MobiDB-lite"/>
    </source>
</evidence>
<comment type="caution">
    <text evidence="2">The sequence shown here is derived from an EMBL/GenBank/DDBJ whole genome shotgun (WGS) entry which is preliminary data.</text>
</comment>
<keyword evidence="3" id="KW-1185">Reference proteome</keyword>
<feature type="region of interest" description="Disordered" evidence="1">
    <location>
        <begin position="31"/>
        <end position="55"/>
    </location>
</feature>
<dbReference type="EMBL" id="BPUB01000001">
    <property type="protein sequence ID" value="GJG58111.1"/>
    <property type="molecule type" value="Genomic_DNA"/>
</dbReference>
<reference evidence="2" key="1">
    <citation type="journal article" date="2022" name="Int. J. Syst. Evol. Microbiol.">
        <title>Prevotella lacticifex sp. nov., isolated from the rumen of cows.</title>
        <authorList>
            <person name="Shinkai T."/>
            <person name="Ikeyama N."/>
            <person name="Kumagai M."/>
            <person name="Ohmori H."/>
            <person name="Sakamoto M."/>
            <person name="Ohkuma M."/>
            <person name="Mitsumori M."/>
        </authorList>
    </citation>
    <scope>NUCLEOTIDE SEQUENCE</scope>
    <source>
        <strain evidence="2">R5076</strain>
    </source>
</reference>
<evidence type="ECO:0000313" key="2">
    <source>
        <dbReference type="EMBL" id="GJG58111.1"/>
    </source>
</evidence>
<name>A0A9R1C8S2_9BACT</name>
<gene>
    <name evidence="2" type="ORF">PRLR5076_09620</name>
</gene>
<protein>
    <submittedName>
        <fullName evidence="2">Uncharacterized protein</fullName>
    </submittedName>
</protein>